<dbReference type="RefSeq" id="WP_148377981.1">
    <property type="nucleotide sequence ID" value="NZ_VSIY01000009.1"/>
</dbReference>
<accession>A0A5D0RJP8</accession>
<feature type="transmembrane region" description="Helical" evidence="1">
    <location>
        <begin position="78"/>
        <end position="95"/>
    </location>
</feature>
<gene>
    <name evidence="2" type="ORF">FVF75_10720</name>
</gene>
<feature type="transmembrane region" description="Helical" evidence="1">
    <location>
        <begin position="52"/>
        <end position="71"/>
    </location>
</feature>
<proteinExistence type="predicted"/>
<name>A0A5D0RJP8_9RHOB</name>
<dbReference type="Proteomes" id="UP000322080">
    <property type="component" value="Unassembled WGS sequence"/>
</dbReference>
<keyword evidence="3" id="KW-1185">Reference proteome</keyword>
<protein>
    <submittedName>
        <fullName evidence="2">Uncharacterized protein</fullName>
    </submittedName>
</protein>
<keyword evidence="1" id="KW-1133">Transmembrane helix</keyword>
<evidence type="ECO:0000313" key="3">
    <source>
        <dbReference type="Proteomes" id="UP000322080"/>
    </source>
</evidence>
<evidence type="ECO:0000256" key="1">
    <source>
        <dbReference type="SAM" id="Phobius"/>
    </source>
</evidence>
<evidence type="ECO:0000313" key="2">
    <source>
        <dbReference type="EMBL" id="TYB80918.1"/>
    </source>
</evidence>
<organism evidence="2 3">
    <name type="scientific">Maritimibacter fusiformis</name>
    <dbReference type="NCBI Taxonomy" id="2603819"/>
    <lineage>
        <taxon>Bacteria</taxon>
        <taxon>Pseudomonadati</taxon>
        <taxon>Pseudomonadota</taxon>
        <taxon>Alphaproteobacteria</taxon>
        <taxon>Rhodobacterales</taxon>
        <taxon>Roseobacteraceae</taxon>
        <taxon>Maritimibacter</taxon>
    </lineage>
</organism>
<dbReference type="EMBL" id="VSIY01000009">
    <property type="protein sequence ID" value="TYB80918.1"/>
    <property type="molecule type" value="Genomic_DNA"/>
</dbReference>
<sequence>MEHVVSQAGATARLGLGTFSVLIALAGLAPGILPAEYAHLSPNLETSQVWTVQGYFASNVILLLSGIKLMFGYCTKCATALALTLLAFNIYLIGTGFAAPLWAFLVTGAFCAAILAYIYVPKLRWDFRQPI</sequence>
<feature type="transmembrane region" description="Helical" evidence="1">
    <location>
        <begin position="101"/>
        <end position="120"/>
    </location>
</feature>
<dbReference type="AlphaFoldDB" id="A0A5D0RJP8"/>
<keyword evidence="1" id="KW-0472">Membrane</keyword>
<feature type="transmembrane region" description="Helical" evidence="1">
    <location>
        <begin position="12"/>
        <end position="32"/>
    </location>
</feature>
<reference evidence="2 3" key="1">
    <citation type="submission" date="2019-08" db="EMBL/GenBank/DDBJ databases">
        <title>Identification of a novel species of the genus Boseongicola.</title>
        <authorList>
            <person name="Zhang X.-Q."/>
        </authorList>
    </citation>
    <scope>NUCLEOTIDE SEQUENCE [LARGE SCALE GENOMIC DNA]</scope>
    <source>
        <strain evidence="2 3">HY14</strain>
    </source>
</reference>
<comment type="caution">
    <text evidence="2">The sequence shown here is derived from an EMBL/GenBank/DDBJ whole genome shotgun (WGS) entry which is preliminary data.</text>
</comment>
<keyword evidence="1" id="KW-0812">Transmembrane</keyword>